<reference evidence="2 3" key="1">
    <citation type="journal article" date="2018" name="Int. J. Syst. Evol. Microbiol.">
        <title>Pseudooceanicola lipolyticus sp. nov., a marine alphaproteobacterium, reclassification of Oceanicola flagellatus as Pseudooceanicola flagellatus comb. nov. and emended description of the genus Pseudooceanicola.</title>
        <authorList>
            <person name="Huang M.-M."/>
            <person name="Guo L.-L."/>
            <person name="Wu Y.-H."/>
            <person name="Lai Q.-L."/>
            <person name="Shao Z.-Z."/>
            <person name="Wang C.-S."/>
            <person name="Wu M."/>
            <person name="Xu X.-W."/>
        </authorList>
    </citation>
    <scope>NUCLEOTIDE SEQUENCE [LARGE SCALE GENOMIC DNA]</scope>
    <source>
        <strain evidence="2 3">157</strain>
    </source>
</reference>
<evidence type="ECO:0000313" key="2">
    <source>
        <dbReference type="EMBL" id="PJE31130.1"/>
    </source>
</evidence>
<comment type="caution">
    <text evidence="2">The sequence shown here is derived from an EMBL/GenBank/DDBJ whole genome shotgun (WGS) entry which is preliminary data.</text>
</comment>
<feature type="non-terminal residue" evidence="2">
    <location>
        <position position="1"/>
    </location>
</feature>
<organism evidence="2 3">
    <name type="scientific">Pseudooceanicola lipolyticus</name>
    <dbReference type="NCBI Taxonomy" id="2029104"/>
    <lineage>
        <taxon>Bacteria</taxon>
        <taxon>Pseudomonadati</taxon>
        <taxon>Pseudomonadota</taxon>
        <taxon>Alphaproteobacteria</taxon>
        <taxon>Rhodobacterales</taxon>
        <taxon>Paracoccaceae</taxon>
        <taxon>Pseudooceanicola</taxon>
    </lineage>
</organism>
<dbReference type="AlphaFoldDB" id="A0A2M8IT43"/>
<dbReference type="Proteomes" id="UP000231553">
    <property type="component" value="Unassembled WGS sequence"/>
</dbReference>
<evidence type="ECO:0008006" key="4">
    <source>
        <dbReference type="Google" id="ProtNLM"/>
    </source>
</evidence>
<evidence type="ECO:0000256" key="1">
    <source>
        <dbReference type="SAM" id="MobiDB-lite"/>
    </source>
</evidence>
<gene>
    <name evidence="2" type="ORF">CVM52_26090</name>
</gene>
<proteinExistence type="predicted"/>
<evidence type="ECO:0000313" key="3">
    <source>
        <dbReference type="Proteomes" id="UP000231553"/>
    </source>
</evidence>
<dbReference type="EMBL" id="PGTB01000385">
    <property type="protein sequence ID" value="PJE31130.1"/>
    <property type="molecule type" value="Genomic_DNA"/>
</dbReference>
<feature type="region of interest" description="Disordered" evidence="1">
    <location>
        <begin position="1"/>
        <end position="48"/>
    </location>
</feature>
<keyword evidence="3" id="KW-1185">Reference proteome</keyword>
<sequence length="162" mass="16920">AALAATAPNPPLAASSPVPVAPATAAPPAQNDPGLSQENDFAAVSEERSIQGDAARIARNRQAFEEVQPTAVPARDGSAGPNIVTYALQTSHARGTRMHNRSALQTPSRAQRACAKYPSPDQAQIDFLARGGPERDRLGLDPDGDGYACAWNPAPFRRAAAN</sequence>
<feature type="compositionally biased region" description="Low complexity" evidence="1">
    <location>
        <begin position="1"/>
        <end position="29"/>
    </location>
</feature>
<protein>
    <recommendedName>
        <fullName evidence="4">Excalibur calcium-binding domain-containing protein</fullName>
    </recommendedName>
</protein>
<name>A0A2M8IT43_9RHOB</name>
<accession>A0A2M8IT43</accession>